<gene>
    <name evidence="1" type="ORF">HMPREF9952_2240</name>
</gene>
<sequence length="42" mass="4958">MTKSSQWMPSASIETLLARAKILNEIRRFLVSAVYWKLRHQP</sequence>
<dbReference type="Proteomes" id="UP000006235">
    <property type="component" value="Unassembled WGS sequence"/>
</dbReference>
<protein>
    <submittedName>
        <fullName evidence="1">Conserved domain protein</fullName>
    </submittedName>
</protein>
<dbReference type="AlphaFoldDB" id="F9Q6H5"/>
<accession>F9Q6H5</accession>
<reference evidence="1 2" key="1">
    <citation type="submission" date="2011-07" db="EMBL/GenBank/DDBJ databases">
        <authorList>
            <person name="Harkins D.M."/>
            <person name="Madupu R."/>
            <person name="Durkin A.S."/>
            <person name="Torralba M."/>
            <person name="Methe B."/>
            <person name="Sutton G.G."/>
            <person name="Nelson K.E."/>
        </authorList>
    </citation>
    <scope>NUCLEOTIDE SEQUENCE [LARGE SCALE GENOMIC DNA]</scope>
    <source>
        <strain evidence="1 2">HK 85</strain>
    </source>
</reference>
<comment type="caution">
    <text evidence="1">The sequence shown here is derived from an EMBL/GenBank/DDBJ whole genome shotgun (WGS) entry which is preliminary data.</text>
</comment>
<name>F9Q6H5_9PAST</name>
<evidence type="ECO:0000313" key="2">
    <source>
        <dbReference type="Proteomes" id="UP000006235"/>
    </source>
</evidence>
<organism evidence="1 2">
    <name type="scientific">Haemophilus pittmaniae HK 85</name>
    <dbReference type="NCBI Taxonomy" id="1035188"/>
    <lineage>
        <taxon>Bacteria</taxon>
        <taxon>Pseudomonadati</taxon>
        <taxon>Pseudomonadota</taxon>
        <taxon>Gammaproteobacteria</taxon>
        <taxon>Pasteurellales</taxon>
        <taxon>Pasteurellaceae</taxon>
        <taxon>Haemophilus</taxon>
    </lineage>
</organism>
<dbReference type="STRING" id="1035188.HMPREF9952_2240"/>
<dbReference type="EMBL" id="AFUV01000004">
    <property type="protein sequence ID" value="EGV07166.1"/>
    <property type="molecule type" value="Genomic_DNA"/>
</dbReference>
<evidence type="ECO:0000313" key="1">
    <source>
        <dbReference type="EMBL" id="EGV07166.1"/>
    </source>
</evidence>
<proteinExistence type="predicted"/>